<dbReference type="EMBL" id="JAUJYN010000006">
    <property type="protein sequence ID" value="KAK1269530.1"/>
    <property type="molecule type" value="Genomic_DNA"/>
</dbReference>
<dbReference type="InterPro" id="IPR050886">
    <property type="entry name" value="RNA-binding_reg"/>
</dbReference>
<accession>A0AAV9AZI3</accession>
<dbReference type="Pfam" id="PF00076">
    <property type="entry name" value="RRM_1"/>
    <property type="match status" value="2"/>
</dbReference>
<reference evidence="5" key="2">
    <citation type="submission" date="2023-06" db="EMBL/GenBank/DDBJ databases">
        <authorList>
            <person name="Ma L."/>
            <person name="Liu K.-W."/>
            <person name="Li Z."/>
            <person name="Hsiao Y.-Y."/>
            <person name="Qi Y."/>
            <person name="Fu T."/>
            <person name="Tang G."/>
            <person name="Zhang D."/>
            <person name="Sun W.-H."/>
            <person name="Liu D.-K."/>
            <person name="Li Y."/>
            <person name="Chen G.-Z."/>
            <person name="Liu X.-D."/>
            <person name="Liao X.-Y."/>
            <person name="Jiang Y.-T."/>
            <person name="Yu X."/>
            <person name="Hao Y."/>
            <person name="Huang J."/>
            <person name="Zhao X.-W."/>
            <person name="Ke S."/>
            <person name="Chen Y.-Y."/>
            <person name="Wu W.-L."/>
            <person name="Hsu J.-L."/>
            <person name="Lin Y.-F."/>
            <person name="Huang M.-D."/>
            <person name="Li C.-Y."/>
            <person name="Huang L."/>
            <person name="Wang Z.-W."/>
            <person name="Zhao X."/>
            <person name="Zhong W.-Y."/>
            <person name="Peng D.-H."/>
            <person name="Ahmad S."/>
            <person name="Lan S."/>
            <person name="Zhang J.-S."/>
            <person name="Tsai W.-C."/>
            <person name="Van De Peer Y."/>
            <person name="Liu Z.-J."/>
        </authorList>
    </citation>
    <scope>NUCLEOTIDE SEQUENCE</scope>
    <source>
        <strain evidence="5">SCP</strain>
        <tissue evidence="5">Leaves</tissue>
    </source>
</reference>
<feature type="region of interest" description="Disordered" evidence="3">
    <location>
        <begin position="419"/>
        <end position="449"/>
    </location>
</feature>
<dbReference type="InterPro" id="IPR035979">
    <property type="entry name" value="RBD_domain_sf"/>
</dbReference>
<protein>
    <recommendedName>
        <fullName evidence="4">RRM domain-containing protein</fullName>
    </recommendedName>
</protein>
<dbReference type="GO" id="GO:0003723">
    <property type="term" value="F:RNA binding"/>
    <property type="evidence" value="ECO:0007669"/>
    <property type="project" value="UniProtKB-UniRule"/>
</dbReference>
<dbReference type="SUPFAM" id="SSF54928">
    <property type="entry name" value="RNA-binding domain, RBD"/>
    <property type="match status" value="2"/>
</dbReference>
<dbReference type="InterPro" id="IPR000504">
    <property type="entry name" value="RRM_dom"/>
</dbReference>
<evidence type="ECO:0000313" key="5">
    <source>
        <dbReference type="EMBL" id="KAK1269530.1"/>
    </source>
</evidence>
<evidence type="ECO:0000313" key="6">
    <source>
        <dbReference type="Proteomes" id="UP001179952"/>
    </source>
</evidence>
<feature type="domain" description="RRM" evidence="4">
    <location>
        <begin position="174"/>
        <end position="251"/>
    </location>
</feature>
<feature type="compositionally biased region" description="Polar residues" evidence="3">
    <location>
        <begin position="419"/>
        <end position="429"/>
    </location>
</feature>
<dbReference type="Gene3D" id="3.30.70.330">
    <property type="match status" value="2"/>
</dbReference>
<comment type="caution">
    <text evidence="5">The sequence shown here is derived from an EMBL/GenBank/DDBJ whole genome shotgun (WGS) entry which is preliminary data.</text>
</comment>
<reference evidence="5" key="1">
    <citation type="journal article" date="2023" name="Nat. Commun.">
        <title>Diploid and tetraploid genomes of Acorus and the evolution of monocots.</title>
        <authorList>
            <person name="Ma L."/>
            <person name="Liu K.W."/>
            <person name="Li Z."/>
            <person name="Hsiao Y.Y."/>
            <person name="Qi Y."/>
            <person name="Fu T."/>
            <person name="Tang G.D."/>
            <person name="Zhang D."/>
            <person name="Sun W.H."/>
            <person name="Liu D.K."/>
            <person name="Li Y."/>
            <person name="Chen G.Z."/>
            <person name="Liu X.D."/>
            <person name="Liao X.Y."/>
            <person name="Jiang Y.T."/>
            <person name="Yu X."/>
            <person name="Hao Y."/>
            <person name="Huang J."/>
            <person name="Zhao X.W."/>
            <person name="Ke S."/>
            <person name="Chen Y.Y."/>
            <person name="Wu W.L."/>
            <person name="Hsu J.L."/>
            <person name="Lin Y.F."/>
            <person name="Huang M.D."/>
            <person name="Li C.Y."/>
            <person name="Huang L."/>
            <person name="Wang Z.W."/>
            <person name="Zhao X."/>
            <person name="Zhong W.Y."/>
            <person name="Peng D.H."/>
            <person name="Ahmad S."/>
            <person name="Lan S."/>
            <person name="Zhang J.S."/>
            <person name="Tsai W.C."/>
            <person name="Van de Peer Y."/>
            <person name="Liu Z.J."/>
        </authorList>
    </citation>
    <scope>NUCLEOTIDE SEQUENCE</scope>
    <source>
        <strain evidence="5">SCP</strain>
    </source>
</reference>
<gene>
    <name evidence="5" type="ORF">QJS04_geneDACA008208</name>
</gene>
<evidence type="ECO:0000259" key="4">
    <source>
        <dbReference type="PROSITE" id="PS50102"/>
    </source>
</evidence>
<keyword evidence="6" id="KW-1185">Reference proteome</keyword>
<name>A0AAV9AZI3_ACOGR</name>
<feature type="region of interest" description="Disordered" evidence="3">
    <location>
        <begin position="254"/>
        <end position="298"/>
    </location>
</feature>
<evidence type="ECO:0000256" key="3">
    <source>
        <dbReference type="SAM" id="MobiDB-lite"/>
    </source>
</evidence>
<feature type="compositionally biased region" description="Low complexity" evidence="3">
    <location>
        <begin position="260"/>
        <end position="280"/>
    </location>
</feature>
<dbReference type="AlphaFoldDB" id="A0AAV9AZI3"/>
<evidence type="ECO:0000256" key="2">
    <source>
        <dbReference type="PROSITE-ProRule" id="PRU00176"/>
    </source>
</evidence>
<keyword evidence="1 2" id="KW-0694">RNA-binding</keyword>
<dbReference type="FunFam" id="3.30.70.330:FF:000529">
    <property type="entry name" value="UBP1-associated protein 2C isoform A"/>
    <property type="match status" value="1"/>
</dbReference>
<sequence length="449" mass="45375">MDPSNKKRKSDENGISSAAAFDGVFPDLTKDDIAKIIDPFTRDQLADIVSSVATRSPDLLSAIRSIADRDTTQRKLFIRGLGWDTTTDGLRSLFSAYGDLDEAVVIMDKSTGKSKGYGFITFHHIDGALLALKEPSKKIDGRMTVTQLAAAGNTAGGPPTAAAAAAASVDASQRKIYVANVPQDMPADRLLSHFSSYGEIAEGPLGFDKQTGKSRGFALFVYKTVEGARASLVDPVKMIDNHQLLCKFANDGKKGKPGQAPMDGSGATAAAAAPAQVPGADGHGPNQPGSLSGQYGGPGGVSGMSSFGGLSGMPAGIGHHHQFNSPMQSSLGGPVLSAVGGQGPSSLGGYGGGLGGPYGSIGGGTYGGPATGGGYGGLGVGSGVGSSLYRLPPGSAGMPTGGFPETAGHYGLGSSVYQSQNHLQQSGSSPAGGPRVPSGGMYQGMPPYY</sequence>
<dbReference type="PANTHER" id="PTHR48024">
    <property type="entry name" value="GEO13361P1-RELATED"/>
    <property type="match status" value="1"/>
</dbReference>
<dbReference type="GO" id="GO:0005634">
    <property type="term" value="C:nucleus"/>
    <property type="evidence" value="ECO:0007669"/>
    <property type="project" value="TreeGrafter"/>
</dbReference>
<evidence type="ECO:0000256" key="1">
    <source>
        <dbReference type="ARBA" id="ARBA00022884"/>
    </source>
</evidence>
<dbReference type="SMART" id="SM00360">
    <property type="entry name" value="RRM"/>
    <property type="match status" value="2"/>
</dbReference>
<dbReference type="PROSITE" id="PS50102">
    <property type="entry name" value="RRM"/>
    <property type="match status" value="2"/>
</dbReference>
<proteinExistence type="predicted"/>
<organism evidence="5 6">
    <name type="scientific">Acorus gramineus</name>
    <name type="common">Dwarf sweet flag</name>
    <dbReference type="NCBI Taxonomy" id="55184"/>
    <lineage>
        <taxon>Eukaryota</taxon>
        <taxon>Viridiplantae</taxon>
        <taxon>Streptophyta</taxon>
        <taxon>Embryophyta</taxon>
        <taxon>Tracheophyta</taxon>
        <taxon>Spermatophyta</taxon>
        <taxon>Magnoliopsida</taxon>
        <taxon>Liliopsida</taxon>
        <taxon>Acoraceae</taxon>
        <taxon>Acorus</taxon>
    </lineage>
</organism>
<feature type="domain" description="RRM" evidence="4">
    <location>
        <begin position="74"/>
        <end position="151"/>
    </location>
</feature>
<dbReference type="PANTHER" id="PTHR48024:SF25">
    <property type="entry name" value="UBP1-ASSOCIATED PROTEIN 2C"/>
    <property type="match status" value="1"/>
</dbReference>
<dbReference type="InterPro" id="IPR012677">
    <property type="entry name" value="Nucleotide-bd_a/b_plait_sf"/>
</dbReference>
<dbReference type="Proteomes" id="UP001179952">
    <property type="component" value="Unassembled WGS sequence"/>
</dbReference>